<dbReference type="SUPFAM" id="SSF52540">
    <property type="entry name" value="P-loop containing nucleoside triphosphate hydrolases"/>
    <property type="match status" value="1"/>
</dbReference>
<dbReference type="InterPro" id="IPR058922">
    <property type="entry name" value="WHD_DRP"/>
</dbReference>
<dbReference type="Pfam" id="PF13855">
    <property type="entry name" value="LRR_8"/>
    <property type="match status" value="1"/>
</dbReference>
<evidence type="ECO:0008006" key="9">
    <source>
        <dbReference type="Google" id="ProtNLM"/>
    </source>
</evidence>
<evidence type="ECO:0000256" key="3">
    <source>
        <dbReference type="ARBA" id="ARBA00022821"/>
    </source>
</evidence>
<evidence type="ECO:0000313" key="8">
    <source>
        <dbReference type="Proteomes" id="UP001420932"/>
    </source>
</evidence>
<evidence type="ECO:0000259" key="6">
    <source>
        <dbReference type="Pfam" id="PF25019"/>
    </source>
</evidence>
<dbReference type="FunFam" id="1.10.10.10:FF:000322">
    <property type="entry name" value="Probable disease resistance protein At1g63360"/>
    <property type="match status" value="1"/>
</dbReference>
<dbReference type="PANTHER" id="PTHR36766">
    <property type="entry name" value="PLANT BROAD-SPECTRUM MILDEW RESISTANCE PROTEIN RPW8"/>
    <property type="match status" value="1"/>
</dbReference>
<name>A0AAP0PYD4_9MAGN</name>
<evidence type="ECO:0000259" key="5">
    <source>
        <dbReference type="Pfam" id="PF23559"/>
    </source>
</evidence>
<protein>
    <recommendedName>
        <fullName evidence="9">NB-ARC domain-containing protein</fullName>
    </recommendedName>
</protein>
<dbReference type="Proteomes" id="UP001420932">
    <property type="component" value="Unassembled WGS sequence"/>
</dbReference>
<dbReference type="InterPro" id="IPR027417">
    <property type="entry name" value="P-loop_NTPase"/>
</dbReference>
<dbReference type="GO" id="GO:0006952">
    <property type="term" value="P:defense response"/>
    <property type="evidence" value="ECO:0007669"/>
    <property type="project" value="UniProtKB-KW"/>
</dbReference>
<evidence type="ECO:0000256" key="2">
    <source>
        <dbReference type="ARBA" id="ARBA00022737"/>
    </source>
</evidence>
<gene>
    <name evidence="7" type="ORF">Syun_006251</name>
</gene>
<dbReference type="PRINTS" id="PR00364">
    <property type="entry name" value="DISEASERSIST"/>
</dbReference>
<dbReference type="InterPro" id="IPR056789">
    <property type="entry name" value="LRR_R13L1-DRL21"/>
</dbReference>
<sequence length="1131" mass="126448">MFKLISVMEPSHNGSSSSNQLTDIRETSSFVDDSTIVGREVDKEKIVNLLINQDSSCSNLLPVIPIVGLPGLGKTTLAQLVYNDDVVEKHFDLRVWICVSDTFDTANLFTQVLEQVILSNTKPEASSKQVLLNNLEIQLKGKKFLLVLDDVWNEDQDKWDDFALPLKTFGAIGSKIVVTSRSHVVASILGAQDTFRIQMLSDDSCWTIFERRAFMPGGPEKTSNLEKIGKEIVKKCKGVPLAAKVLGGLMHSRKEVSEWLDLQNGEIWDIVSDEENKIMKVLKLSYDHLSPALKACFSYCAIFPKDYWISRESLIQLWMAQGLLRANSTAHGKMTLEDTGNLYFNILYSKSFFQDAEMDKFGEVARCKMHDLVHDLALSTNEFECQVVKETNTTKVDLSECRHVSLMSTTTIDSLHEANKLRTIFSSGGHLLVFKSTTTLFSLKLLRVLDLNGSTTFNLPASMSKLKHLRYLDLSRTGIQSLPNWVARLYSLQTLKLESCHSLDELPDDLLNLKNLRHLLIDQGTDWKKMPSEMSKLQFLQTLPVFLVPEKDAGRGIAELETLNDLRGSLRLNGLHHVKEASSAKRATLAEKRNLRELILSWSRTTASIDDVNHIVLEELRPHSNLKFLSIKNYGGSQFSQWVSSGSVLPNLVSLQISDCHGCEHLPSFCELPCLEGLQLFNMGGVKCICGSLQSSLSSSYRSLKTLLVWGMENLEEWVEDAATFPCLKKMLIRQCPNLRRAPHLFPSLKSLELDEVGGSGVISITDSLTSLTSLTIANCEDLTFLPERLLRQNSQLSVAHITCCTKLQSFVPDQQGLEGVLLKTSLSKLVIDYCDALMSIPDVRGFTSLQNLCIENCLELETIPNGFLRFLVALKKLRIISCPKLNNLGGGGGETALPSLQFMDISNVYSISLFGKRNTLNSLTRLNISKVQELKTIPMELLQSFKHLQHLQIDNCPSFEGFGLSTIKEMPNINPCFHSLYVRDCPAIASVDLRGFASLTKIAIIRCRGLKTLHGLQFLTVLEKLIIGAFSDDLHCFPLPNLISSLDELHILGWHALQSLPHQLQLLTTLKILYIGLFDGLTVLPEWLGNLTSLETLYIAECENLTHLPSKEQMQRLTSLGSCIFLIVLA</sequence>
<comment type="caution">
    <text evidence="7">The sequence shown here is derived from an EMBL/GenBank/DDBJ whole genome shotgun (WGS) entry which is preliminary data.</text>
</comment>
<dbReference type="Gene3D" id="1.10.8.430">
    <property type="entry name" value="Helical domain of apoptotic protease-activating factors"/>
    <property type="match status" value="1"/>
</dbReference>
<accession>A0AAP0PYD4</accession>
<dbReference type="EMBL" id="JBBNAF010000003">
    <property type="protein sequence ID" value="KAK9159910.1"/>
    <property type="molecule type" value="Genomic_DNA"/>
</dbReference>
<dbReference type="InterPro" id="IPR032675">
    <property type="entry name" value="LRR_dom_sf"/>
</dbReference>
<dbReference type="InterPro" id="IPR002182">
    <property type="entry name" value="NB-ARC"/>
</dbReference>
<organism evidence="7 8">
    <name type="scientific">Stephania yunnanensis</name>
    <dbReference type="NCBI Taxonomy" id="152371"/>
    <lineage>
        <taxon>Eukaryota</taxon>
        <taxon>Viridiplantae</taxon>
        <taxon>Streptophyta</taxon>
        <taxon>Embryophyta</taxon>
        <taxon>Tracheophyta</taxon>
        <taxon>Spermatophyta</taxon>
        <taxon>Magnoliopsida</taxon>
        <taxon>Ranunculales</taxon>
        <taxon>Menispermaceae</taxon>
        <taxon>Menispermoideae</taxon>
        <taxon>Cissampelideae</taxon>
        <taxon>Stephania</taxon>
    </lineage>
</organism>
<feature type="domain" description="NB-ARC" evidence="4">
    <location>
        <begin position="40"/>
        <end position="215"/>
    </location>
</feature>
<evidence type="ECO:0000256" key="1">
    <source>
        <dbReference type="ARBA" id="ARBA00022614"/>
    </source>
</evidence>
<evidence type="ECO:0000259" key="4">
    <source>
        <dbReference type="Pfam" id="PF00931"/>
    </source>
</evidence>
<dbReference type="GO" id="GO:0043531">
    <property type="term" value="F:ADP binding"/>
    <property type="evidence" value="ECO:0007669"/>
    <property type="project" value="InterPro"/>
</dbReference>
<dbReference type="Gene3D" id="3.80.10.10">
    <property type="entry name" value="Ribonuclease Inhibitor"/>
    <property type="match status" value="4"/>
</dbReference>
<keyword evidence="2" id="KW-0677">Repeat</keyword>
<dbReference type="Pfam" id="PF23559">
    <property type="entry name" value="WHD_DRP"/>
    <property type="match status" value="1"/>
</dbReference>
<dbReference type="Gene3D" id="1.10.10.10">
    <property type="entry name" value="Winged helix-like DNA-binding domain superfamily/Winged helix DNA-binding domain"/>
    <property type="match status" value="1"/>
</dbReference>
<dbReference type="PANTHER" id="PTHR36766:SF70">
    <property type="entry name" value="DISEASE RESISTANCE PROTEIN RGA4"/>
    <property type="match status" value="1"/>
</dbReference>
<dbReference type="Pfam" id="PF25019">
    <property type="entry name" value="LRR_R13L1-DRL21"/>
    <property type="match status" value="1"/>
</dbReference>
<keyword evidence="1" id="KW-0433">Leucine-rich repeat</keyword>
<dbReference type="SUPFAM" id="SSF52058">
    <property type="entry name" value="L domain-like"/>
    <property type="match status" value="2"/>
</dbReference>
<keyword evidence="3" id="KW-0611">Plant defense</keyword>
<feature type="domain" description="Disease resistance protein winged helix" evidence="5">
    <location>
        <begin position="302"/>
        <end position="377"/>
    </location>
</feature>
<dbReference type="FunFam" id="3.40.50.300:FF:001091">
    <property type="entry name" value="Probable disease resistance protein At1g61300"/>
    <property type="match status" value="1"/>
</dbReference>
<dbReference type="Pfam" id="PF00931">
    <property type="entry name" value="NB-ARC"/>
    <property type="match status" value="1"/>
</dbReference>
<keyword evidence="8" id="KW-1185">Reference proteome</keyword>
<dbReference type="InterPro" id="IPR042197">
    <property type="entry name" value="Apaf_helical"/>
</dbReference>
<dbReference type="InterPro" id="IPR001611">
    <property type="entry name" value="Leu-rich_rpt"/>
</dbReference>
<feature type="domain" description="R13L1/DRL21-like LRR repeat region" evidence="6">
    <location>
        <begin position="557"/>
        <end position="683"/>
    </location>
</feature>
<dbReference type="AlphaFoldDB" id="A0AAP0PYD4"/>
<dbReference type="InterPro" id="IPR036388">
    <property type="entry name" value="WH-like_DNA-bd_sf"/>
</dbReference>
<proteinExistence type="predicted"/>
<evidence type="ECO:0000313" key="7">
    <source>
        <dbReference type="EMBL" id="KAK9159910.1"/>
    </source>
</evidence>
<dbReference type="Gene3D" id="3.40.50.300">
    <property type="entry name" value="P-loop containing nucleotide triphosphate hydrolases"/>
    <property type="match status" value="1"/>
</dbReference>
<reference evidence="7 8" key="1">
    <citation type="submission" date="2024-01" db="EMBL/GenBank/DDBJ databases">
        <title>Genome assemblies of Stephania.</title>
        <authorList>
            <person name="Yang L."/>
        </authorList>
    </citation>
    <scope>NUCLEOTIDE SEQUENCE [LARGE SCALE GENOMIC DNA]</scope>
    <source>
        <strain evidence="7">YNDBR</strain>
        <tissue evidence="7">Leaf</tissue>
    </source>
</reference>